<comment type="caution">
    <text evidence="2">The sequence shown here is derived from an EMBL/GenBank/DDBJ whole genome shotgun (WGS) entry which is preliminary data.</text>
</comment>
<dbReference type="OrthoDB" id="5522901at2"/>
<accession>A0A5A9X6A6</accession>
<protein>
    <submittedName>
        <fullName evidence="2">Uncharacterized protein</fullName>
    </submittedName>
</protein>
<dbReference type="RefSeq" id="WP_149308967.1">
    <property type="nucleotide sequence ID" value="NZ_SRSD01000010.1"/>
</dbReference>
<feature type="region of interest" description="Disordered" evidence="1">
    <location>
        <begin position="91"/>
        <end position="114"/>
    </location>
</feature>
<proteinExistence type="predicted"/>
<gene>
    <name evidence="2" type="ORF">ET418_15085</name>
</gene>
<evidence type="ECO:0000256" key="1">
    <source>
        <dbReference type="SAM" id="MobiDB-lite"/>
    </source>
</evidence>
<name>A0A5A9X6A6_9BACT</name>
<dbReference type="Proteomes" id="UP000324298">
    <property type="component" value="Unassembled WGS sequence"/>
</dbReference>
<keyword evidence="3" id="KW-1185">Reference proteome</keyword>
<evidence type="ECO:0000313" key="3">
    <source>
        <dbReference type="Proteomes" id="UP000324298"/>
    </source>
</evidence>
<organism evidence="2 3">
    <name type="scientific">Oryzomonas rubra</name>
    <dbReference type="NCBI Taxonomy" id="2509454"/>
    <lineage>
        <taxon>Bacteria</taxon>
        <taxon>Pseudomonadati</taxon>
        <taxon>Thermodesulfobacteriota</taxon>
        <taxon>Desulfuromonadia</taxon>
        <taxon>Geobacterales</taxon>
        <taxon>Geobacteraceae</taxon>
        <taxon>Oryzomonas</taxon>
    </lineage>
</organism>
<dbReference type="AlphaFoldDB" id="A0A5A9X6A6"/>
<sequence>MSNGKFHAIAEKIANTVAKKNAAYGDSTTKCGEFLELLYPNGVQPEQYADMLGVVRVFDKLMRIANDKDAFGEDPWEDIAGYGIIGVERGTRKADHPGPLNEPRLHATIIGGTR</sequence>
<reference evidence="2 3" key="1">
    <citation type="submission" date="2019-04" db="EMBL/GenBank/DDBJ databases">
        <title>Geobacter ruber sp. nov., ferric-reducing bacteria isolated from paddy soil.</title>
        <authorList>
            <person name="Xu Z."/>
            <person name="Masuda Y."/>
            <person name="Itoh H."/>
            <person name="Senoo K."/>
        </authorList>
    </citation>
    <scope>NUCLEOTIDE SEQUENCE [LARGE SCALE GENOMIC DNA]</scope>
    <source>
        <strain evidence="2 3">Red88</strain>
    </source>
</reference>
<evidence type="ECO:0000313" key="2">
    <source>
        <dbReference type="EMBL" id="KAA0888702.1"/>
    </source>
</evidence>
<dbReference type="EMBL" id="SRSD01000010">
    <property type="protein sequence ID" value="KAA0888702.1"/>
    <property type="molecule type" value="Genomic_DNA"/>
</dbReference>